<dbReference type="Pfam" id="PF13030">
    <property type="entry name" value="DUF3891"/>
    <property type="match status" value="1"/>
</dbReference>
<gene>
    <name evidence="1" type="ORF">GCM10023188_26620</name>
</gene>
<dbReference type="EMBL" id="BAABHC010000014">
    <property type="protein sequence ID" value="GAA4435008.1"/>
    <property type="molecule type" value="Genomic_DNA"/>
</dbReference>
<evidence type="ECO:0008006" key="3">
    <source>
        <dbReference type="Google" id="ProtNLM"/>
    </source>
</evidence>
<dbReference type="InterPro" id="IPR024992">
    <property type="entry name" value="DUF3891"/>
</dbReference>
<sequence length="242" mass="27928">MIVNTVPQGWEIIYQQAHGVLAAQLAYHLKPELQCRHWVETIIAIANHDNRQKTWRGKDGLTPAGAPADFTLLPTTLEQAQDLMHAVRFQGRWVTLLTSMHMSFLYESRRREQKSAATFLDEQQALQRESRRSLGISRKEADRAYAIMQWCDRFSLILCRNELPAGERALEITAGPDGETYFIKQLQNGLLHAEPWPFAPEQVQVQVEYRVLEQLQFKNDQELARALRQAKPEFKTWMLGAT</sequence>
<dbReference type="RefSeq" id="WP_345159723.1">
    <property type="nucleotide sequence ID" value="NZ_BAABHC010000014.1"/>
</dbReference>
<evidence type="ECO:0000313" key="2">
    <source>
        <dbReference type="Proteomes" id="UP001500552"/>
    </source>
</evidence>
<organism evidence="1 2">
    <name type="scientific">Pontibacter saemangeumensis</name>
    <dbReference type="NCBI Taxonomy" id="1084525"/>
    <lineage>
        <taxon>Bacteria</taxon>
        <taxon>Pseudomonadati</taxon>
        <taxon>Bacteroidota</taxon>
        <taxon>Cytophagia</taxon>
        <taxon>Cytophagales</taxon>
        <taxon>Hymenobacteraceae</taxon>
        <taxon>Pontibacter</taxon>
    </lineage>
</organism>
<dbReference type="Proteomes" id="UP001500552">
    <property type="component" value="Unassembled WGS sequence"/>
</dbReference>
<reference evidence="2" key="1">
    <citation type="journal article" date="2019" name="Int. J. Syst. Evol. Microbiol.">
        <title>The Global Catalogue of Microorganisms (GCM) 10K type strain sequencing project: providing services to taxonomists for standard genome sequencing and annotation.</title>
        <authorList>
            <consortium name="The Broad Institute Genomics Platform"/>
            <consortium name="The Broad Institute Genome Sequencing Center for Infectious Disease"/>
            <person name="Wu L."/>
            <person name="Ma J."/>
        </authorList>
    </citation>
    <scope>NUCLEOTIDE SEQUENCE [LARGE SCALE GENOMIC DNA]</scope>
    <source>
        <strain evidence="2">JCM 17926</strain>
    </source>
</reference>
<proteinExistence type="predicted"/>
<keyword evidence="2" id="KW-1185">Reference proteome</keyword>
<name>A0ABP8LTD8_9BACT</name>
<evidence type="ECO:0000313" key="1">
    <source>
        <dbReference type="EMBL" id="GAA4435008.1"/>
    </source>
</evidence>
<comment type="caution">
    <text evidence="1">The sequence shown here is derived from an EMBL/GenBank/DDBJ whole genome shotgun (WGS) entry which is preliminary data.</text>
</comment>
<protein>
    <recommendedName>
        <fullName evidence="3">DUF3891 domain-containing protein</fullName>
    </recommendedName>
</protein>
<accession>A0ABP8LTD8</accession>